<comment type="catalytic activity">
    <reaction evidence="1">
        <text>S-ubiquitinyl-[E2 ubiquitin-conjugating enzyme]-L-cysteine + [acceptor protein]-L-lysine = [E2 ubiquitin-conjugating enzyme]-L-cysteine + N(6)-ubiquitinyl-[acceptor protein]-L-lysine.</text>
        <dbReference type="EC" id="2.3.2.26"/>
    </reaction>
</comment>
<dbReference type="GO" id="GO:0061630">
    <property type="term" value="F:ubiquitin protein ligase activity"/>
    <property type="evidence" value="ECO:0007669"/>
    <property type="project" value="UniProtKB-EC"/>
</dbReference>
<evidence type="ECO:0000256" key="3">
    <source>
        <dbReference type="ARBA" id="ARBA00022679"/>
    </source>
</evidence>
<name>A0A9N8W6L8_FUNMO</name>
<evidence type="ECO:0000313" key="9">
    <source>
        <dbReference type="Proteomes" id="UP000789375"/>
    </source>
</evidence>
<keyword evidence="3" id="KW-0808">Transferase</keyword>
<dbReference type="Gene3D" id="3.30.2410.10">
    <property type="entry name" value="Hect, E3 ligase catalytic domain"/>
    <property type="match status" value="1"/>
</dbReference>
<organism evidence="8 9">
    <name type="scientific">Funneliformis mosseae</name>
    <name type="common">Endomycorrhizal fungus</name>
    <name type="synonym">Glomus mosseae</name>
    <dbReference type="NCBI Taxonomy" id="27381"/>
    <lineage>
        <taxon>Eukaryota</taxon>
        <taxon>Fungi</taxon>
        <taxon>Fungi incertae sedis</taxon>
        <taxon>Mucoromycota</taxon>
        <taxon>Glomeromycotina</taxon>
        <taxon>Glomeromycetes</taxon>
        <taxon>Glomerales</taxon>
        <taxon>Glomeraceae</taxon>
        <taxon>Funneliformis</taxon>
    </lineage>
</organism>
<evidence type="ECO:0000256" key="4">
    <source>
        <dbReference type="ARBA" id="ARBA00022786"/>
    </source>
</evidence>
<keyword evidence="9" id="KW-1185">Reference proteome</keyword>
<dbReference type="PROSITE" id="PS50237">
    <property type="entry name" value="HECT"/>
    <property type="match status" value="1"/>
</dbReference>
<evidence type="ECO:0000256" key="6">
    <source>
        <dbReference type="SAM" id="MobiDB-lite"/>
    </source>
</evidence>
<dbReference type="EMBL" id="CAJVPP010000401">
    <property type="protein sequence ID" value="CAG8479118.1"/>
    <property type="molecule type" value="Genomic_DNA"/>
</dbReference>
<reference evidence="8" key="1">
    <citation type="submission" date="2021-06" db="EMBL/GenBank/DDBJ databases">
        <authorList>
            <person name="Kallberg Y."/>
            <person name="Tangrot J."/>
            <person name="Rosling A."/>
        </authorList>
    </citation>
    <scope>NUCLEOTIDE SEQUENCE</scope>
    <source>
        <strain evidence="8">87-6 pot B 2015</strain>
    </source>
</reference>
<dbReference type="PANTHER" id="PTHR45700">
    <property type="entry name" value="UBIQUITIN-PROTEIN LIGASE E3C"/>
    <property type="match status" value="1"/>
</dbReference>
<dbReference type="Pfam" id="PF00632">
    <property type="entry name" value="HECT"/>
    <property type="match status" value="1"/>
</dbReference>
<dbReference type="GO" id="GO:0000209">
    <property type="term" value="P:protein polyubiquitination"/>
    <property type="evidence" value="ECO:0007669"/>
    <property type="project" value="InterPro"/>
</dbReference>
<evidence type="ECO:0000256" key="2">
    <source>
        <dbReference type="ARBA" id="ARBA00012485"/>
    </source>
</evidence>
<dbReference type="InterPro" id="IPR044611">
    <property type="entry name" value="E3A/B/C-like"/>
</dbReference>
<keyword evidence="4 5" id="KW-0833">Ubl conjugation pathway</keyword>
<feature type="region of interest" description="Disordered" evidence="6">
    <location>
        <begin position="1"/>
        <end position="34"/>
    </location>
</feature>
<feature type="compositionally biased region" description="Basic and acidic residues" evidence="6">
    <location>
        <begin position="13"/>
        <end position="34"/>
    </location>
</feature>
<dbReference type="Gene3D" id="3.90.1750.10">
    <property type="entry name" value="Hect, E3 ligase catalytic domains"/>
    <property type="match status" value="1"/>
</dbReference>
<dbReference type="InterPro" id="IPR035983">
    <property type="entry name" value="Hect_E3_ubiquitin_ligase"/>
</dbReference>
<dbReference type="SUPFAM" id="SSF56204">
    <property type="entry name" value="Hect, E3 ligase catalytic domain"/>
    <property type="match status" value="1"/>
</dbReference>
<proteinExistence type="predicted"/>
<accession>A0A9N8W6L8</accession>
<protein>
    <recommendedName>
        <fullName evidence="2">HECT-type E3 ubiquitin transferase</fullName>
        <ecNumber evidence="2">2.3.2.26</ecNumber>
    </recommendedName>
</protein>
<dbReference type="EC" id="2.3.2.26" evidence="2"/>
<dbReference type="SMART" id="SM00119">
    <property type="entry name" value="HECTc"/>
    <property type="match status" value="1"/>
</dbReference>
<evidence type="ECO:0000256" key="5">
    <source>
        <dbReference type="PROSITE-ProRule" id="PRU00104"/>
    </source>
</evidence>
<dbReference type="FunFam" id="3.30.2160.10:FF:000002">
    <property type="entry name" value="Putative Ubiquitin-protein ligase E3C"/>
    <property type="match status" value="1"/>
</dbReference>
<feature type="domain" description="HECT" evidence="7">
    <location>
        <begin position="782"/>
        <end position="1125"/>
    </location>
</feature>
<dbReference type="Gene3D" id="3.30.2160.10">
    <property type="entry name" value="Hect, E3 ligase catalytic domain"/>
    <property type="match status" value="1"/>
</dbReference>
<feature type="active site" description="Glycyl thioester intermediate" evidence="5">
    <location>
        <position position="1118"/>
    </location>
</feature>
<dbReference type="GO" id="GO:0006511">
    <property type="term" value="P:ubiquitin-dependent protein catabolic process"/>
    <property type="evidence" value="ECO:0007669"/>
    <property type="project" value="TreeGrafter"/>
</dbReference>
<dbReference type="InterPro" id="IPR000569">
    <property type="entry name" value="HECT_dom"/>
</dbReference>
<dbReference type="CDD" id="cd00078">
    <property type="entry name" value="HECTc"/>
    <property type="match status" value="1"/>
</dbReference>
<dbReference type="AlphaFoldDB" id="A0A9N8W6L8"/>
<sequence length="1140" mass="130561">MFPFNEQNAKKRAFVDKARAEREQREKQRIKQKEEQKLSHSAIIIQKIFRKHLNKKQNLSNLRNSWDVDSGFSIDCNKSNDNYSSTMSQKNSSEILSLAKLLFGFFNPKQEPLDNARFSHLCKLILSTTNPSNKANQIVVPFHFLLINERYGNCTLNLMKKILWQCVERIIGHADSKNSQTISLYLSGTEIRLLIHFLNPVNYVVKGNVPNSSNLTNSITTLLSQNLIIFHNFLSQKGFYILIGSGMSLRVNSMLTLRSRAKKVKLSTEDEKKLNSTNLWILACIKCCLFLLDSNFEGGHLQSSTEQLVQHYSEKNKLIMFFIHILSTPCLLSSLDDSCLDMLRKWNIPTKIIETMRDNDSLLQILNGLTGNDAIFLMGNIVELVSKSDLIALSISETSSKVKQVSSIQIHDFIEIITSLLQHCHKFVSSIKSNTHYQYHPIFKWYSGKHDSNIPNSHFNLVITQLEYLWQRLFISKAFDHVLNFKPTVKDQSNLLKLSPRKNSFSDKKISLTSGKVTIYAIETQAVCRLYVLLLKLLTDQKHDIIMNLTYIPSLVPNLWKFLMCLGPKGNMEIFLNGSVVKAPEKEPLISILELFCECCSILLLTTDDDELYDMQNPFSIETDVIPMAVFFNRFCFALLSHSSPEGYPPTIFESARRVLLQLHSRDTRRSFSEESIWLLIKDPKKSLPKSLKDLFKKSLSSNNNDKDLMGMSFLDRIRDNDPISIKILNLLPHTIPFETRLEIFRDYLKNGVPIILNSEIMIRVRRDHVLDDGYKHLGGLNPVKTKGRIRVKFVNETGTEEDGVDQGGPFKEFITQLIAEAFDPSCGLFAVTPNSSMLYPNHQNTSTKITLYSFLGKMIARAIQEGILVDVQFAGFFLSKMAGRAVFLEDLIGLDDDLLKNLLFLKRYDGNVEDLGLYFAVDEESNGKVVSKDLRIGGSHLSVTNDNRIQYIYLMADYKLNKQAKEQTRAFINGFQSMIPENWLRMFSPPELQRVLSGEDVNWDVSDLRKYTLYQNGYFDQHRSIRHFWSILEEMNSNDKSAFLKFVTSCSKPPLGGFKYLQPQFTIRMISSDHASPVENVNSSRSRLSMGQVKSLFSSLGNLKSASKERLPMSSTCFNLLKLPCEYRLSRFVKAFYEE</sequence>
<dbReference type="Proteomes" id="UP000789375">
    <property type="component" value="Unassembled WGS sequence"/>
</dbReference>
<comment type="caution">
    <text evidence="8">The sequence shown here is derived from an EMBL/GenBank/DDBJ whole genome shotgun (WGS) entry which is preliminary data.</text>
</comment>
<dbReference type="PANTHER" id="PTHR45700:SF3">
    <property type="entry name" value="UBIQUITIN-PROTEIN LIGASE E3B"/>
    <property type="match status" value="1"/>
</dbReference>
<gene>
    <name evidence="8" type="ORF">FMOSSE_LOCUS2919</name>
</gene>
<evidence type="ECO:0000313" key="8">
    <source>
        <dbReference type="EMBL" id="CAG8479118.1"/>
    </source>
</evidence>
<evidence type="ECO:0000256" key="1">
    <source>
        <dbReference type="ARBA" id="ARBA00000885"/>
    </source>
</evidence>
<evidence type="ECO:0000259" key="7">
    <source>
        <dbReference type="PROSITE" id="PS50237"/>
    </source>
</evidence>